<proteinExistence type="predicted"/>
<dbReference type="Proteomes" id="UP000014760">
    <property type="component" value="Unassembled WGS sequence"/>
</dbReference>
<dbReference type="PROSITE" id="PS50053">
    <property type="entry name" value="UBIQUITIN_2"/>
    <property type="match status" value="1"/>
</dbReference>
<dbReference type="OrthoDB" id="72819at2759"/>
<reference evidence="5" key="1">
    <citation type="submission" date="2012-12" db="EMBL/GenBank/DDBJ databases">
        <authorList>
            <person name="Hellsten U."/>
            <person name="Grimwood J."/>
            <person name="Chapman J.A."/>
            <person name="Shapiro H."/>
            <person name="Aerts A."/>
            <person name="Otillar R.P."/>
            <person name="Terry A.Y."/>
            <person name="Boore J.L."/>
            <person name="Simakov O."/>
            <person name="Marletaz F."/>
            <person name="Cho S.-J."/>
            <person name="Edsinger-Gonzales E."/>
            <person name="Havlak P."/>
            <person name="Kuo D.-H."/>
            <person name="Larsson T."/>
            <person name="Lv J."/>
            <person name="Arendt D."/>
            <person name="Savage R."/>
            <person name="Osoegawa K."/>
            <person name="de Jong P."/>
            <person name="Lindberg D.R."/>
            <person name="Seaver E.C."/>
            <person name="Weisblat D.A."/>
            <person name="Putnam N.H."/>
            <person name="Grigoriev I.V."/>
            <person name="Rokhsar D.S."/>
        </authorList>
    </citation>
    <scope>NUCLEOTIDE SEQUENCE</scope>
    <source>
        <strain evidence="5">I ESC-2004</strain>
    </source>
</reference>
<reference evidence="3 5" key="2">
    <citation type="journal article" date="2013" name="Nature">
        <title>Insights into bilaterian evolution from three spiralian genomes.</title>
        <authorList>
            <person name="Simakov O."/>
            <person name="Marletaz F."/>
            <person name="Cho S.J."/>
            <person name="Edsinger-Gonzales E."/>
            <person name="Havlak P."/>
            <person name="Hellsten U."/>
            <person name="Kuo D.H."/>
            <person name="Larsson T."/>
            <person name="Lv J."/>
            <person name="Arendt D."/>
            <person name="Savage R."/>
            <person name="Osoegawa K."/>
            <person name="de Jong P."/>
            <person name="Grimwood J."/>
            <person name="Chapman J.A."/>
            <person name="Shapiro H."/>
            <person name="Aerts A."/>
            <person name="Otillar R.P."/>
            <person name="Terry A.Y."/>
            <person name="Boore J.L."/>
            <person name="Grigoriev I.V."/>
            <person name="Lindberg D.R."/>
            <person name="Seaver E.C."/>
            <person name="Weisblat D.A."/>
            <person name="Putnam N.H."/>
            <person name="Rokhsar D.S."/>
        </authorList>
    </citation>
    <scope>NUCLEOTIDE SEQUENCE</scope>
    <source>
        <strain evidence="3 5">I ESC-2004</strain>
    </source>
</reference>
<dbReference type="PANTHER" id="PTHR14942">
    <property type="entry name" value="U11/U12 SMALL NUCLEAR RIBONUCLEOPROTEIN 25 KDA PROTEIN"/>
    <property type="match status" value="1"/>
</dbReference>
<dbReference type="EMBL" id="AMQN01005836">
    <property type="status" value="NOT_ANNOTATED_CDS"/>
    <property type="molecule type" value="Genomic_DNA"/>
</dbReference>
<organism evidence="3">
    <name type="scientific">Capitella teleta</name>
    <name type="common">Polychaete worm</name>
    <dbReference type="NCBI Taxonomy" id="283909"/>
    <lineage>
        <taxon>Eukaryota</taxon>
        <taxon>Metazoa</taxon>
        <taxon>Spiralia</taxon>
        <taxon>Lophotrochozoa</taxon>
        <taxon>Annelida</taxon>
        <taxon>Polychaeta</taxon>
        <taxon>Sedentaria</taxon>
        <taxon>Scolecida</taxon>
        <taxon>Capitellidae</taxon>
        <taxon>Capitella</taxon>
    </lineage>
</organism>
<accession>R7V618</accession>
<evidence type="ECO:0000313" key="3">
    <source>
        <dbReference type="EMBL" id="ELU11180.1"/>
    </source>
</evidence>
<dbReference type="InterPro" id="IPR039690">
    <property type="entry name" value="SNRNP25"/>
</dbReference>
<sequence>MESVVEEKMESMEDKEREHEESNPQVYDQQDQQHAPLNHKEFVEQFQDFLSELIVGDPLLQDLPSQVTVEEIRSQIALEHGQAMTVNVRRGDDKVLPIVVLQNATVADLKKAIRHYFHLNLNRDGDGDRHISWRYVWKRNWLYFNGQKLTEDKTLLKDYGIFNSSEVTFIKRLR</sequence>
<dbReference type="GO" id="GO:0005689">
    <property type="term" value="C:U12-type spliceosomal complex"/>
    <property type="evidence" value="ECO:0007669"/>
    <property type="project" value="TreeGrafter"/>
</dbReference>
<dbReference type="OMA" id="KHVWANF"/>
<gene>
    <name evidence="3" type="ORF">CAPTEDRAFT_157309</name>
</gene>
<dbReference type="CDD" id="cd17058">
    <property type="entry name" value="Ubl_SNRNP25"/>
    <property type="match status" value="1"/>
</dbReference>
<protein>
    <recommendedName>
        <fullName evidence="2">Ubiquitin-like domain-containing protein</fullName>
    </recommendedName>
</protein>
<evidence type="ECO:0000313" key="4">
    <source>
        <dbReference type="EnsemblMetazoa" id="CapteP157309"/>
    </source>
</evidence>
<dbReference type="Gene3D" id="3.10.20.90">
    <property type="entry name" value="Phosphatidylinositol 3-kinase Catalytic Subunit, Chain A, domain 1"/>
    <property type="match status" value="1"/>
</dbReference>
<evidence type="ECO:0000313" key="5">
    <source>
        <dbReference type="Proteomes" id="UP000014760"/>
    </source>
</evidence>
<dbReference type="Pfam" id="PF18036">
    <property type="entry name" value="Ubiquitin_4"/>
    <property type="match status" value="1"/>
</dbReference>
<evidence type="ECO:0000256" key="1">
    <source>
        <dbReference type="SAM" id="MobiDB-lite"/>
    </source>
</evidence>
<dbReference type="InterPro" id="IPR000626">
    <property type="entry name" value="Ubiquitin-like_dom"/>
</dbReference>
<dbReference type="GO" id="GO:0000398">
    <property type="term" value="P:mRNA splicing, via spliceosome"/>
    <property type="evidence" value="ECO:0007669"/>
    <property type="project" value="InterPro"/>
</dbReference>
<dbReference type="InterPro" id="IPR040610">
    <property type="entry name" value="SNRNP25_ubiquitin"/>
</dbReference>
<dbReference type="HOGENOM" id="CLU_094998_1_0_1"/>
<dbReference type="InterPro" id="IPR029071">
    <property type="entry name" value="Ubiquitin-like_domsf"/>
</dbReference>
<dbReference type="STRING" id="283909.R7V618"/>
<feature type="compositionally biased region" description="Basic and acidic residues" evidence="1">
    <location>
        <begin position="1"/>
        <end position="22"/>
    </location>
</feature>
<evidence type="ECO:0000259" key="2">
    <source>
        <dbReference type="PROSITE" id="PS50053"/>
    </source>
</evidence>
<keyword evidence="5" id="KW-1185">Reference proteome</keyword>
<reference evidence="4" key="3">
    <citation type="submission" date="2015-06" db="UniProtKB">
        <authorList>
            <consortium name="EnsemblMetazoa"/>
        </authorList>
    </citation>
    <scope>IDENTIFICATION</scope>
</reference>
<dbReference type="EnsemblMetazoa" id="CapteT157309">
    <property type="protein sequence ID" value="CapteP157309"/>
    <property type="gene ID" value="CapteG157309"/>
</dbReference>
<feature type="region of interest" description="Disordered" evidence="1">
    <location>
        <begin position="1"/>
        <end position="33"/>
    </location>
</feature>
<feature type="compositionally biased region" description="Polar residues" evidence="1">
    <location>
        <begin position="23"/>
        <end position="33"/>
    </location>
</feature>
<name>R7V618_CAPTE</name>
<dbReference type="EMBL" id="KB296906">
    <property type="protein sequence ID" value="ELU11180.1"/>
    <property type="molecule type" value="Genomic_DNA"/>
</dbReference>
<feature type="domain" description="Ubiquitin-like" evidence="2">
    <location>
        <begin position="84"/>
        <end position="174"/>
    </location>
</feature>
<dbReference type="PANTHER" id="PTHR14942:SF0">
    <property type="entry name" value="U11_U12 SMALL NUCLEAR RIBONUCLEOPROTEIN 25 KDA PROTEIN"/>
    <property type="match status" value="1"/>
</dbReference>
<dbReference type="SUPFAM" id="SSF54236">
    <property type="entry name" value="Ubiquitin-like"/>
    <property type="match status" value="1"/>
</dbReference>
<dbReference type="AlphaFoldDB" id="R7V618"/>